<proteinExistence type="inferred from homology"/>
<accession>A0A0K0DL37</accession>
<dbReference type="Pfam" id="PF01679">
    <property type="entry name" value="Pmp3"/>
    <property type="match status" value="1"/>
</dbReference>
<reference evidence="8" key="2">
    <citation type="submission" date="2017-02" db="UniProtKB">
        <authorList>
            <consortium name="WormBaseParasite"/>
        </authorList>
    </citation>
    <scope>IDENTIFICATION</scope>
</reference>
<feature type="transmembrane region" description="Helical" evidence="6">
    <location>
        <begin position="39"/>
        <end position="63"/>
    </location>
</feature>
<keyword evidence="4 6" id="KW-1133">Transmembrane helix</keyword>
<sequence>MQQPKNAQNTFVRTNSRKTSRIQEPLAIWYHNRECSCAVFLNFILLLLLVFPAIIHAIWYCYLRG</sequence>
<comment type="similarity">
    <text evidence="2">Belongs to the UPF0057 (PMP3) family.</text>
</comment>
<keyword evidence="5 6" id="KW-0472">Membrane</keyword>
<evidence type="ECO:0000313" key="8">
    <source>
        <dbReference type="WBParaSite" id="ACAC_0001227501-mRNA-1"/>
    </source>
</evidence>
<evidence type="ECO:0000256" key="2">
    <source>
        <dbReference type="ARBA" id="ARBA00009530"/>
    </source>
</evidence>
<dbReference type="STRING" id="6313.A0A0K0DL37"/>
<evidence type="ECO:0000256" key="4">
    <source>
        <dbReference type="ARBA" id="ARBA00022989"/>
    </source>
</evidence>
<evidence type="ECO:0000256" key="1">
    <source>
        <dbReference type="ARBA" id="ARBA00004370"/>
    </source>
</evidence>
<dbReference type="GO" id="GO:0016020">
    <property type="term" value="C:membrane"/>
    <property type="evidence" value="ECO:0007669"/>
    <property type="project" value="UniProtKB-SubCell"/>
</dbReference>
<protein>
    <submittedName>
        <fullName evidence="8">Uncharacterized protein</fullName>
    </submittedName>
</protein>
<dbReference type="AlphaFoldDB" id="A0A0K0DL37"/>
<evidence type="ECO:0000256" key="5">
    <source>
        <dbReference type="ARBA" id="ARBA00023136"/>
    </source>
</evidence>
<comment type="subcellular location">
    <subcellularLocation>
        <location evidence="1">Membrane</location>
    </subcellularLocation>
</comment>
<keyword evidence="7" id="KW-1185">Reference proteome</keyword>
<organism evidence="7 8">
    <name type="scientific">Angiostrongylus cantonensis</name>
    <name type="common">Rat lungworm</name>
    <dbReference type="NCBI Taxonomy" id="6313"/>
    <lineage>
        <taxon>Eukaryota</taxon>
        <taxon>Metazoa</taxon>
        <taxon>Ecdysozoa</taxon>
        <taxon>Nematoda</taxon>
        <taxon>Chromadorea</taxon>
        <taxon>Rhabditida</taxon>
        <taxon>Rhabditina</taxon>
        <taxon>Rhabditomorpha</taxon>
        <taxon>Strongyloidea</taxon>
        <taxon>Metastrongylidae</taxon>
        <taxon>Angiostrongylus</taxon>
    </lineage>
</organism>
<evidence type="ECO:0000256" key="6">
    <source>
        <dbReference type="SAM" id="Phobius"/>
    </source>
</evidence>
<evidence type="ECO:0000313" key="7">
    <source>
        <dbReference type="Proteomes" id="UP000035642"/>
    </source>
</evidence>
<evidence type="ECO:0000256" key="3">
    <source>
        <dbReference type="ARBA" id="ARBA00022692"/>
    </source>
</evidence>
<reference evidence="7" key="1">
    <citation type="submission" date="2012-09" db="EMBL/GenBank/DDBJ databases">
        <authorList>
            <person name="Martin A.A."/>
        </authorList>
    </citation>
    <scope>NUCLEOTIDE SEQUENCE</scope>
</reference>
<dbReference type="WBParaSite" id="ACAC_0001227501-mRNA-1">
    <property type="protein sequence ID" value="ACAC_0001227501-mRNA-1"/>
    <property type="gene ID" value="ACAC_0001227501"/>
</dbReference>
<dbReference type="InterPro" id="IPR000612">
    <property type="entry name" value="PMP3"/>
</dbReference>
<name>A0A0K0DL37_ANGCA</name>
<keyword evidence="3 6" id="KW-0812">Transmembrane</keyword>
<dbReference type="Proteomes" id="UP000035642">
    <property type="component" value="Unassembled WGS sequence"/>
</dbReference>